<name>A0A2S7VEN7_9VIBR</name>
<sequence length="264" mass="29932">MPKISTDIINHNSLVWDKFALAEADWSKPVSQEVIEQAKLGNWSVHITKQPLTESWLPKCIEGKKILCLASAGGQQAPVLAAAGAIVTVYDLSREQLNKDKFVAKRDELNITTIQGDMRDLSIFEEQTFDFIISPISNLYIPDLKDLWNECYRVLKTKGVLLTSFYNPVLFIFERNKKLEEQGLIKPKYAIPYSDKTSLTQNEYEEKLSTGQAIVFGHTLTEQIGEQINSGFVIAGFYEDEHPTPRFIIENYLPTMIATKAIKL</sequence>
<gene>
    <name evidence="2" type="ORF">BTO10_14955</name>
</gene>
<comment type="caution">
    <text evidence="2">The sequence shown here is derived from an EMBL/GenBank/DDBJ whole genome shotgun (WGS) entry which is preliminary data.</text>
</comment>
<organism evidence="2 3">
    <name type="scientific">Vibrio chagasii</name>
    <dbReference type="NCBI Taxonomy" id="170679"/>
    <lineage>
        <taxon>Bacteria</taxon>
        <taxon>Pseudomonadati</taxon>
        <taxon>Pseudomonadota</taxon>
        <taxon>Gammaproteobacteria</taxon>
        <taxon>Vibrionales</taxon>
        <taxon>Vibrionaceae</taxon>
        <taxon>Vibrio</taxon>
    </lineage>
</organism>
<evidence type="ECO:0000313" key="2">
    <source>
        <dbReference type="EMBL" id="PQJ60643.1"/>
    </source>
</evidence>
<dbReference type="Pfam" id="PF08241">
    <property type="entry name" value="Methyltransf_11"/>
    <property type="match status" value="1"/>
</dbReference>
<dbReference type="AlphaFoldDB" id="A0A2S7VEN7"/>
<evidence type="ECO:0000259" key="1">
    <source>
        <dbReference type="Pfam" id="PF08241"/>
    </source>
</evidence>
<keyword evidence="2" id="KW-0489">Methyltransferase</keyword>
<dbReference type="EMBL" id="MSCI01000002">
    <property type="protein sequence ID" value="PQJ60643.1"/>
    <property type="molecule type" value="Genomic_DNA"/>
</dbReference>
<dbReference type="InterPro" id="IPR013216">
    <property type="entry name" value="Methyltransf_11"/>
</dbReference>
<keyword evidence="3" id="KW-1185">Reference proteome</keyword>
<reference evidence="2 3" key="1">
    <citation type="submission" date="2016-12" db="EMBL/GenBank/DDBJ databases">
        <title>Diversity of luminous bacteria.</title>
        <authorList>
            <person name="Yoshizawa S."/>
            <person name="Kogure K."/>
        </authorList>
    </citation>
    <scope>NUCLEOTIDE SEQUENCE [LARGE SCALE GENOMIC DNA]</scope>
    <source>
        <strain evidence="2 3">LC2-408</strain>
    </source>
</reference>
<accession>A0A2S7VEN7</accession>
<evidence type="ECO:0000313" key="3">
    <source>
        <dbReference type="Proteomes" id="UP000238707"/>
    </source>
</evidence>
<feature type="domain" description="Methyltransferase type 11" evidence="1">
    <location>
        <begin position="68"/>
        <end position="162"/>
    </location>
</feature>
<dbReference type="InterPro" id="IPR029063">
    <property type="entry name" value="SAM-dependent_MTases_sf"/>
</dbReference>
<dbReference type="GO" id="GO:0032259">
    <property type="term" value="P:methylation"/>
    <property type="evidence" value="ECO:0007669"/>
    <property type="project" value="UniProtKB-KW"/>
</dbReference>
<dbReference type="GO" id="GO:0008757">
    <property type="term" value="F:S-adenosylmethionine-dependent methyltransferase activity"/>
    <property type="evidence" value="ECO:0007669"/>
    <property type="project" value="InterPro"/>
</dbReference>
<proteinExistence type="predicted"/>
<keyword evidence="2" id="KW-0808">Transferase</keyword>
<dbReference type="Gene3D" id="3.40.50.150">
    <property type="entry name" value="Vaccinia Virus protein VP39"/>
    <property type="match status" value="1"/>
</dbReference>
<dbReference type="RefSeq" id="WP_105025057.1">
    <property type="nucleotide sequence ID" value="NZ_MSCI01000002.1"/>
</dbReference>
<dbReference type="Proteomes" id="UP000238707">
    <property type="component" value="Unassembled WGS sequence"/>
</dbReference>
<dbReference type="CDD" id="cd02440">
    <property type="entry name" value="AdoMet_MTases"/>
    <property type="match status" value="1"/>
</dbReference>
<protein>
    <submittedName>
        <fullName evidence="2">SAM-dependent methyltransferase</fullName>
    </submittedName>
</protein>
<dbReference type="SUPFAM" id="SSF53335">
    <property type="entry name" value="S-adenosyl-L-methionine-dependent methyltransferases"/>
    <property type="match status" value="1"/>
</dbReference>